<evidence type="ECO:0000313" key="1">
    <source>
        <dbReference type="EMBL" id="KAK0070432.1"/>
    </source>
</evidence>
<dbReference type="AlphaFoldDB" id="A0AAD8CD46"/>
<accession>A0AAD8CD46</accession>
<organism evidence="1 2">
    <name type="scientific">Biomphalaria pfeifferi</name>
    <name type="common">Bloodfluke planorb</name>
    <name type="synonym">Freshwater snail</name>
    <dbReference type="NCBI Taxonomy" id="112525"/>
    <lineage>
        <taxon>Eukaryota</taxon>
        <taxon>Metazoa</taxon>
        <taxon>Spiralia</taxon>
        <taxon>Lophotrochozoa</taxon>
        <taxon>Mollusca</taxon>
        <taxon>Gastropoda</taxon>
        <taxon>Heterobranchia</taxon>
        <taxon>Euthyneura</taxon>
        <taxon>Panpulmonata</taxon>
        <taxon>Hygrophila</taxon>
        <taxon>Lymnaeoidea</taxon>
        <taxon>Planorbidae</taxon>
        <taxon>Biomphalaria</taxon>
    </lineage>
</organism>
<sequence length="92" mass="10463">MVFYKQWCSTSNGVLLAMVFYKEWCSTSNGVLQAMVFYKQWCSTSNGVLQAMVFYATEFSSGWNSSSRQAVNAPQPHLPPLCTRLLKRDQLP</sequence>
<proteinExistence type="predicted"/>
<gene>
    <name evidence="1" type="ORF">Bpfe_000415</name>
</gene>
<reference evidence="1" key="1">
    <citation type="journal article" date="2023" name="PLoS Negl. Trop. Dis.">
        <title>A genome sequence for Biomphalaria pfeifferi, the major vector snail for the human-infecting parasite Schistosoma mansoni.</title>
        <authorList>
            <person name="Bu L."/>
            <person name="Lu L."/>
            <person name="Laidemitt M.R."/>
            <person name="Zhang S.M."/>
            <person name="Mutuku M."/>
            <person name="Mkoji G."/>
            <person name="Steinauer M."/>
            <person name="Loker E.S."/>
        </authorList>
    </citation>
    <scope>NUCLEOTIDE SEQUENCE</scope>
    <source>
        <strain evidence="1">KasaAsao</strain>
    </source>
</reference>
<comment type="caution">
    <text evidence="1">The sequence shown here is derived from an EMBL/GenBank/DDBJ whole genome shotgun (WGS) entry which is preliminary data.</text>
</comment>
<dbReference type="Proteomes" id="UP001233172">
    <property type="component" value="Unassembled WGS sequence"/>
</dbReference>
<protein>
    <submittedName>
        <fullName evidence="1">Uncharacterized protein</fullName>
    </submittedName>
</protein>
<name>A0AAD8CD46_BIOPF</name>
<evidence type="ECO:0000313" key="2">
    <source>
        <dbReference type="Proteomes" id="UP001233172"/>
    </source>
</evidence>
<dbReference type="EMBL" id="JASAOG010000001">
    <property type="protein sequence ID" value="KAK0070432.1"/>
    <property type="molecule type" value="Genomic_DNA"/>
</dbReference>
<reference evidence="1" key="2">
    <citation type="submission" date="2023-04" db="EMBL/GenBank/DDBJ databases">
        <authorList>
            <person name="Bu L."/>
            <person name="Lu L."/>
            <person name="Laidemitt M.R."/>
            <person name="Zhang S.M."/>
            <person name="Mutuku M."/>
            <person name="Mkoji G."/>
            <person name="Steinauer M."/>
            <person name="Loker E.S."/>
        </authorList>
    </citation>
    <scope>NUCLEOTIDE SEQUENCE</scope>
    <source>
        <strain evidence="1">KasaAsao</strain>
        <tissue evidence="1">Whole Snail</tissue>
    </source>
</reference>
<keyword evidence="2" id="KW-1185">Reference proteome</keyword>